<gene>
    <name evidence="1" type="ORF">SAMN02799620_04201</name>
</gene>
<accession>A0A1G4WPU7</accession>
<dbReference type="AlphaFoldDB" id="A0A1G4WPU7"/>
<dbReference type="STRING" id="1502745.SAMN02799620_04201"/>
<organism evidence="1 2">
    <name type="scientific">Mycolicibacterium fluoranthenivorans</name>
    <dbReference type="NCBI Taxonomy" id="258505"/>
    <lineage>
        <taxon>Bacteria</taxon>
        <taxon>Bacillati</taxon>
        <taxon>Actinomycetota</taxon>
        <taxon>Actinomycetes</taxon>
        <taxon>Mycobacteriales</taxon>
        <taxon>Mycobacteriaceae</taxon>
        <taxon>Mycolicibacterium</taxon>
    </lineage>
</organism>
<protein>
    <submittedName>
        <fullName evidence="1">Uncharacterized protein</fullName>
    </submittedName>
</protein>
<dbReference type="EMBL" id="FMUB01000009">
    <property type="protein sequence ID" value="SCX27056.1"/>
    <property type="molecule type" value="Genomic_DNA"/>
</dbReference>
<evidence type="ECO:0000313" key="2">
    <source>
        <dbReference type="Proteomes" id="UP000199707"/>
    </source>
</evidence>
<sequence length="139" mass="15981">MFRSGKRYSQAMRDRAVSAETETLYARHIARDITREALRLHVLAVAHSVHTVHPQFIADIALERIVPDATVPAFELWVNGLWERIDGGYAIMDSEFIDHMTQRAAGHHLRSVQWRLRQRAVAACRRSWRALNSESVIPL</sequence>
<dbReference type="Proteomes" id="UP000199707">
    <property type="component" value="Unassembled WGS sequence"/>
</dbReference>
<name>A0A1G4WPU7_9MYCO</name>
<reference evidence="2" key="1">
    <citation type="submission" date="2016-10" db="EMBL/GenBank/DDBJ databases">
        <authorList>
            <person name="Varghese N."/>
            <person name="Submissions S."/>
        </authorList>
    </citation>
    <scope>NUCLEOTIDE SEQUENCE [LARGE SCALE GENOMIC DNA]</scope>
    <source>
        <strain evidence="2">UNC267MFSha1.1M11</strain>
    </source>
</reference>
<proteinExistence type="predicted"/>
<evidence type="ECO:0000313" key="1">
    <source>
        <dbReference type="EMBL" id="SCX27056.1"/>
    </source>
</evidence>